<comment type="caution">
    <text evidence="3">The sequence shown here is derived from an EMBL/GenBank/DDBJ whole genome shotgun (WGS) entry which is preliminary data.</text>
</comment>
<keyword evidence="4" id="KW-1185">Reference proteome</keyword>
<dbReference type="AlphaFoldDB" id="A0A4R1N6Q6"/>
<name>A0A4R1N6Q6_9GAMM</name>
<evidence type="ECO:0000256" key="2">
    <source>
        <dbReference type="ARBA" id="ARBA00023231"/>
    </source>
</evidence>
<proteinExistence type="inferred from homology"/>
<sequence>MKPSYDFGSRVRVIRSLRNDGTFPGKPRGALLVRKGSIGYVREWGSFLQDNLIYQVHFVEDDCIVGCREQELISGSAPWIAGEFQYGDWVSAALPLAIAGQPVVVAGQVGQIMDEIRDRQPMSYVVLFDGRLFQVPEAALAPQVCES</sequence>
<dbReference type="InterPro" id="IPR007415">
    <property type="entry name" value="Nitrogenase_MoFe_mat_NifZ"/>
</dbReference>
<protein>
    <submittedName>
        <fullName evidence="3">Nitrogen fixation protein NifZ</fullName>
    </submittedName>
</protein>
<evidence type="ECO:0000313" key="4">
    <source>
        <dbReference type="Proteomes" id="UP000294555"/>
    </source>
</evidence>
<evidence type="ECO:0000256" key="1">
    <source>
        <dbReference type="ARBA" id="ARBA00008027"/>
    </source>
</evidence>
<dbReference type="RefSeq" id="WP_132921719.1">
    <property type="nucleotide sequence ID" value="NZ_CP075169.1"/>
</dbReference>
<reference evidence="3 4" key="1">
    <citation type="submission" date="2019-02" db="EMBL/GenBank/DDBJ databases">
        <title>Investigation of anaerobic lignin degradation for improved lignocellulosic biofuels.</title>
        <authorList>
            <person name="Deangelis K."/>
        </authorList>
    </citation>
    <scope>NUCLEOTIDE SEQUENCE [LARGE SCALE GENOMIC DNA]</scope>
    <source>
        <strain evidence="3 4">159R</strain>
    </source>
</reference>
<organism evidence="3 4">
    <name type="scientific">Sodalis ligni</name>
    <dbReference type="NCBI Taxonomy" id="2697027"/>
    <lineage>
        <taxon>Bacteria</taxon>
        <taxon>Pseudomonadati</taxon>
        <taxon>Pseudomonadota</taxon>
        <taxon>Gammaproteobacteria</taxon>
        <taxon>Enterobacterales</taxon>
        <taxon>Bruguierivoracaceae</taxon>
        <taxon>Sodalis</taxon>
    </lineage>
</organism>
<evidence type="ECO:0000313" key="3">
    <source>
        <dbReference type="EMBL" id="TCL02792.1"/>
    </source>
</evidence>
<dbReference type="Proteomes" id="UP000294555">
    <property type="component" value="Unassembled WGS sequence"/>
</dbReference>
<comment type="similarity">
    <text evidence="1">Belongs to the NifZ family.</text>
</comment>
<dbReference type="OrthoDB" id="9801083at2"/>
<accession>A0A4R1N6Q6</accession>
<dbReference type="EMBL" id="SJOI01000001">
    <property type="protein sequence ID" value="TCL02792.1"/>
    <property type="molecule type" value="Genomic_DNA"/>
</dbReference>
<dbReference type="Pfam" id="PF04319">
    <property type="entry name" value="NifZ"/>
    <property type="match status" value="1"/>
</dbReference>
<gene>
    <name evidence="3" type="ORF">EZJ58_0826</name>
</gene>
<keyword evidence="2" id="KW-0535">Nitrogen fixation</keyword>
<dbReference type="GO" id="GO:0009399">
    <property type="term" value="P:nitrogen fixation"/>
    <property type="evidence" value="ECO:0007669"/>
    <property type="project" value="InterPro"/>
</dbReference>